<comment type="caution">
    <text evidence="1">The sequence shown here is derived from an EMBL/GenBank/DDBJ whole genome shotgun (WGS) entry which is preliminary data.</text>
</comment>
<protein>
    <submittedName>
        <fullName evidence="1">Uncharacterized protein</fullName>
    </submittedName>
</protein>
<evidence type="ECO:0000313" key="1">
    <source>
        <dbReference type="EMBL" id="KAH3774474.1"/>
    </source>
</evidence>
<keyword evidence="2" id="KW-1185">Reference proteome</keyword>
<name>A0A9D4E5X0_DREPO</name>
<proteinExistence type="predicted"/>
<organism evidence="1 2">
    <name type="scientific">Dreissena polymorpha</name>
    <name type="common">Zebra mussel</name>
    <name type="synonym">Mytilus polymorpha</name>
    <dbReference type="NCBI Taxonomy" id="45954"/>
    <lineage>
        <taxon>Eukaryota</taxon>
        <taxon>Metazoa</taxon>
        <taxon>Spiralia</taxon>
        <taxon>Lophotrochozoa</taxon>
        <taxon>Mollusca</taxon>
        <taxon>Bivalvia</taxon>
        <taxon>Autobranchia</taxon>
        <taxon>Heteroconchia</taxon>
        <taxon>Euheterodonta</taxon>
        <taxon>Imparidentia</taxon>
        <taxon>Neoheterodontei</taxon>
        <taxon>Myida</taxon>
        <taxon>Dreissenoidea</taxon>
        <taxon>Dreissenidae</taxon>
        <taxon>Dreissena</taxon>
    </lineage>
</organism>
<reference evidence="1" key="2">
    <citation type="submission" date="2020-11" db="EMBL/GenBank/DDBJ databases">
        <authorList>
            <person name="McCartney M.A."/>
            <person name="Auch B."/>
            <person name="Kono T."/>
            <person name="Mallez S."/>
            <person name="Becker A."/>
            <person name="Gohl D.M."/>
            <person name="Silverstein K.A.T."/>
            <person name="Koren S."/>
            <person name="Bechman K.B."/>
            <person name="Herman A."/>
            <person name="Abrahante J.E."/>
            <person name="Garbe J."/>
        </authorList>
    </citation>
    <scope>NUCLEOTIDE SEQUENCE</scope>
    <source>
        <strain evidence="1">Duluth1</strain>
        <tissue evidence="1">Whole animal</tissue>
    </source>
</reference>
<evidence type="ECO:0000313" key="2">
    <source>
        <dbReference type="Proteomes" id="UP000828390"/>
    </source>
</evidence>
<dbReference type="AlphaFoldDB" id="A0A9D4E5X0"/>
<dbReference type="EMBL" id="JAIWYP010000009">
    <property type="protein sequence ID" value="KAH3774474.1"/>
    <property type="molecule type" value="Genomic_DNA"/>
</dbReference>
<gene>
    <name evidence="1" type="ORF">DPMN_175856</name>
</gene>
<reference evidence="1" key="1">
    <citation type="journal article" date="2019" name="bioRxiv">
        <title>The Genome of the Zebra Mussel, Dreissena polymorpha: A Resource for Invasive Species Research.</title>
        <authorList>
            <person name="McCartney M.A."/>
            <person name="Auch B."/>
            <person name="Kono T."/>
            <person name="Mallez S."/>
            <person name="Zhang Y."/>
            <person name="Obille A."/>
            <person name="Becker A."/>
            <person name="Abrahante J.E."/>
            <person name="Garbe J."/>
            <person name="Badalamenti J.P."/>
            <person name="Herman A."/>
            <person name="Mangelson H."/>
            <person name="Liachko I."/>
            <person name="Sullivan S."/>
            <person name="Sone E.D."/>
            <person name="Koren S."/>
            <person name="Silverstein K.A.T."/>
            <person name="Beckman K.B."/>
            <person name="Gohl D.M."/>
        </authorList>
    </citation>
    <scope>NUCLEOTIDE SEQUENCE</scope>
    <source>
        <strain evidence="1">Duluth1</strain>
        <tissue evidence="1">Whole animal</tissue>
    </source>
</reference>
<accession>A0A9D4E5X0</accession>
<sequence>MQNNFNGKSNGNDFNSVLHAIYGFTCYDTVSAFVRRGKVGPAKLLEKQSDLMRTFAKLGEG</sequence>
<dbReference type="Proteomes" id="UP000828390">
    <property type="component" value="Unassembled WGS sequence"/>
</dbReference>